<dbReference type="AlphaFoldDB" id="A0A919VSB6"/>
<protein>
    <submittedName>
        <fullName evidence="1">Uncharacterized protein</fullName>
    </submittedName>
</protein>
<proteinExistence type="predicted"/>
<gene>
    <name evidence="1" type="ORF">Aco04nite_53130</name>
</gene>
<reference evidence="1" key="1">
    <citation type="submission" date="2021-03" db="EMBL/GenBank/DDBJ databases">
        <title>Whole genome shotgun sequence of Actinoplanes consettensis NBRC 14913.</title>
        <authorList>
            <person name="Komaki H."/>
            <person name="Tamura T."/>
        </authorList>
    </citation>
    <scope>NUCLEOTIDE SEQUENCE</scope>
    <source>
        <strain evidence="1">NBRC 14913</strain>
    </source>
</reference>
<dbReference type="Proteomes" id="UP000680865">
    <property type="component" value="Unassembled WGS sequence"/>
</dbReference>
<sequence>MSGVLGAHELPRTLAPFLSDAGLMAGPGGPMSLVAMTTLAQLPDAGSYVEMTASDEQAARVRVVHAGGAGLTLSTPLAAVPRVGSSVTLRWSAAPRGRFALPCAVVEVEENRVEVLPAGEAHVEQQRHFVRGGGGEQIILRRDGWIDAHGWVRDISEHSARAHFEGTNVVEGEELRLWIQLGSEIINVPATASRVAMLPQQVPPGPMSVEIVAVFDSGEAQARLIRRYVMRQQLLSRSRA</sequence>
<organism evidence="1 2">
    <name type="scientific">Winogradskya consettensis</name>
    <dbReference type="NCBI Taxonomy" id="113560"/>
    <lineage>
        <taxon>Bacteria</taxon>
        <taxon>Bacillati</taxon>
        <taxon>Actinomycetota</taxon>
        <taxon>Actinomycetes</taxon>
        <taxon>Micromonosporales</taxon>
        <taxon>Micromonosporaceae</taxon>
        <taxon>Winogradskya</taxon>
    </lineage>
</organism>
<keyword evidence="2" id="KW-1185">Reference proteome</keyword>
<accession>A0A919VSB6</accession>
<dbReference type="EMBL" id="BOQP01000029">
    <property type="protein sequence ID" value="GIM76989.1"/>
    <property type="molecule type" value="Genomic_DNA"/>
</dbReference>
<evidence type="ECO:0000313" key="2">
    <source>
        <dbReference type="Proteomes" id="UP000680865"/>
    </source>
</evidence>
<comment type="caution">
    <text evidence="1">The sequence shown here is derived from an EMBL/GenBank/DDBJ whole genome shotgun (WGS) entry which is preliminary data.</text>
</comment>
<evidence type="ECO:0000313" key="1">
    <source>
        <dbReference type="EMBL" id="GIM76989.1"/>
    </source>
</evidence>
<name>A0A919VSB6_9ACTN</name>